<keyword evidence="1" id="KW-1133">Transmembrane helix</keyword>
<accession>A0AA50AHG6</accession>
<keyword evidence="1" id="KW-0812">Transmembrane</keyword>
<feature type="transmembrane region" description="Helical" evidence="1">
    <location>
        <begin position="27"/>
        <end position="48"/>
    </location>
</feature>
<protein>
    <submittedName>
        <fullName evidence="2">NADH dehydrogenase subunit 4L</fullName>
    </submittedName>
</protein>
<dbReference type="Gene3D" id="1.10.287.3510">
    <property type="match status" value="1"/>
</dbReference>
<gene>
    <name evidence="2" type="primary">nad4l</name>
</gene>
<reference evidence="2" key="1">
    <citation type="submission" date="2023-07" db="EMBL/GenBank/DDBJ databases">
        <title>A New Species of Genus Vorticeros (Platyhelminthes, Prolecithophora, Plagiostomidae) from China with Analysis of Its Partial Sequence of Mitochondrial Genome and Reproductive behaviour.</title>
        <authorList>
            <person name="Wang Y.-J."/>
            <person name="Huang J.-J."/>
            <person name="Wang A.-T."/>
            <person name="Zhang Y."/>
        </authorList>
    </citation>
    <scope>NUCLEOTIDE SEQUENCE</scope>
</reference>
<feature type="transmembrane region" description="Helical" evidence="1">
    <location>
        <begin position="55"/>
        <end position="79"/>
    </location>
</feature>
<proteinExistence type="predicted"/>
<keyword evidence="2" id="KW-0496">Mitochondrion</keyword>
<name>A0AA50AHG6_9PLAT</name>
<sequence>MNSVYINFLILLFLINIIMLINSLNHLLLVLLVFEFMGLNILFFYLVLSEYSMSLFGLIYLVILACEASIGLSILVSLVRSNYLNYVGNNNMFNI</sequence>
<evidence type="ECO:0000313" key="2">
    <source>
        <dbReference type="EMBL" id="WLN31328.1"/>
    </source>
</evidence>
<keyword evidence="1" id="KW-0472">Membrane</keyword>
<dbReference type="EMBL" id="OR260862">
    <property type="protein sequence ID" value="WLN31328.1"/>
    <property type="molecule type" value="Genomic_DNA"/>
</dbReference>
<evidence type="ECO:0000256" key="1">
    <source>
        <dbReference type="SAM" id="Phobius"/>
    </source>
</evidence>
<feature type="transmembrane region" description="Helical" evidence="1">
    <location>
        <begin position="5"/>
        <end position="21"/>
    </location>
</feature>
<geneLocation type="mitochondrion" evidence="2"/>
<organism evidence="2">
    <name type="scientific">Vorticeros sp. n. MW-2019</name>
    <dbReference type="NCBI Taxonomy" id="2544881"/>
    <lineage>
        <taxon>Eukaryota</taxon>
        <taxon>Metazoa</taxon>
        <taxon>Spiralia</taxon>
        <taxon>Lophotrochozoa</taxon>
        <taxon>Platyhelminthes</taxon>
        <taxon>Rhabditophora</taxon>
        <taxon>Prolecithophora</taxon>
        <taxon>Separata</taxon>
        <taxon>Plagiostomidae</taxon>
        <taxon>Vorticeros</taxon>
    </lineage>
</organism>
<dbReference type="AlphaFoldDB" id="A0AA50AHG6"/>